<dbReference type="AlphaFoldDB" id="A0A1W0W2I6"/>
<protein>
    <recommendedName>
        <fullName evidence="2">F-box associated beta-propeller type 3 domain-containing protein</fullName>
    </recommendedName>
</protein>
<evidence type="ECO:0000259" key="2">
    <source>
        <dbReference type="Pfam" id="PF08268"/>
    </source>
</evidence>
<dbReference type="InParanoid" id="A0A1W0W2I6"/>
<dbReference type="InterPro" id="IPR011043">
    <property type="entry name" value="Gal_Oxase/kelch_b-propeller"/>
</dbReference>
<dbReference type="STRING" id="4558.A0A1W0W2I6"/>
<name>A0A1W0W2I6_SORBI</name>
<keyword evidence="4" id="KW-1185">Reference proteome</keyword>
<dbReference type="Proteomes" id="UP000000768">
    <property type="component" value="Chromosome 2"/>
</dbReference>
<reference evidence="3 4" key="1">
    <citation type="journal article" date="2009" name="Nature">
        <title>The Sorghum bicolor genome and the diversification of grasses.</title>
        <authorList>
            <person name="Paterson A.H."/>
            <person name="Bowers J.E."/>
            <person name="Bruggmann R."/>
            <person name="Dubchak I."/>
            <person name="Grimwood J."/>
            <person name="Gundlach H."/>
            <person name="Haberer G."/>
            <person name="Hellsten U."/>
            <person name="Mitros T."/>
            <person name="Poliakov A."/>
            <person name="Schmutz J."/>
            <person name="Spannagl M."/>
            <person name="Tang H."/>
            <person name="Wang X."/>
            <person name="Wicker T."/>
            <person name="Bharti A.K."/>
            <person name="Chapman J."/>
            <person name="Feltus F.A."/>
            <person name="Gowik U."/>
            <person name="Grigoriev I.V."/>
            <person name="Lyons E."/>
            <person name="Maher C.A."/>
            <person name="Martis M."/>
            <person name="Narechania A."/>
            <person name="Otillar R.P."/>
            <person name="Penning B.W."/>
            <person name="Salamov A.A."/>
            <person name="Wang Y."/>
            <person name="Zhang L."/>
            <person name="Carpita N.C."/>
            <person name="Freeling M."/>
            <person name="Gingle A.R."/>
            <person name="Hash C.T."/>
            <person name="Keller B."/>
            <person name="Klein P."/>
            <person name="Kresovich S."/>
            <person name="McCann M.C."/>
            <person name="Ming R."/>
            <person name="Peterson D.G."/>
            <person name="Mehboob-ur-Rahman"/>
            <person name="Ware D."/>
            <person name="Westhoff P."/>
            <person name="Mayer K.F."/>
            <person name="Messing J."/>
            <person name="Rokhsar D.S."/>
        </authorList>
    </citation>
    <scope>NUCLEOTIDE SEQUENCE [LARGE SCALE GENOMIC DNA]</scope>
    <source>
        <strain evidence="4">cv. BTx623</strain>
    </source>
</reference>
<dbReference type="NCBIfam" id="TIGR01640">
    <property type="entry name" value="F_box_assoc_1"/>
    <property type="match status" value="1"/>
</dbReference>
<dbReference type="OMA" id="MGRTCTV"/>
<dbReference type="eggNOG" id="ENOG502R3GQ">
    <property type="taxonomic scope" value="Eukaryota"/>
</dbReference>
<dbReference type="PANTHER" id="PTHR31111">
    <property type="entry name" value="BNAA05G37150D PROTEIN-RELATED"/>
    <property type="match status" value="1"/>
</dbReference>
<dbReference type="InterPro" id="IPR013187">
    <property type="entry name" value="F-box-assoc_dom_typ3"/>
</dbReference>
<proteinExistence type="predicted"/>
<organism evidence="3 4">
    <name type="scientific">Sorghum bicolor</name>
    <name type="common">Sorghum</name>
    <name type="synonym">Sorghum vulgare</name>
    <dbReference type="NCBI Taxonomy" id="4558"/>
    <lineage>
        <taxon>Eukaryota</taxon>
        <taxon>Viridiplantae</taxon>
        <taxon>Streptophyta</taxon>
        <taxon>Embryophyta</taxon>
        <taxon>Tracheophyta</taxon>
        <taxon>Spermatophyta</taxon>
        <taxon>Magnoliopsida</taxon>
        <taxon>Liliopsida</taxon>
        <taxon>Poales</taxon>
        <taxon>Poaceae</taxon>
        <taxon>PACMAD clade</taxon>
        <taxon>Panicoideae</taxon>
        <taxon>Andropogonodae</taxon>
        <taxon>Andropogoneae</taxon>
        <taxon>Sorghinae</taxon>
        <taxon>Sorghum</taxon>
    </lineage>
</organism>
<evidence type="ECO:0000256" key="1">
    <source>
        <dbReference type="SAM" id="MobiDB-lite"/>
    </source>
</evidence>
<sequence>MSSTAHHHQLTPPPNNNGGQLLLQPPTKLLGCLRTVGRPTSKTDPLLVAAIFTADGPTISRVDLKLLDVASGETVARMDRQGNGHFGVTGGLLCVVGDAGTAAVSVLDPATGDVTNIPAYATGDMTSSAYVFGHVPAATGDHKVLRVFTAVYDGRTIRQPCEVLTVVSGDDGEQQRWRPAPSPPVPVDTLDPRHRAVTGGVAHFLVPQRAEYDVIVSFDLATEQWRPSLLRCPLPKAKRHCHSSSLSLVELNGCLAFVHPDYRAYAMDMWLLVDLEKGPAWVRVESLPLGKILRNKQEIMARPLMVLEDGRIVFWVRAPYNVVRVYNPRTGECEETVDFGKLTSIVGLYRGDLLGLNQY</sequence>
<dbReference type="FunCoup" id="A0A1W0W2I6">
    <property type="interactions" value="112"/>
</dbReference>
<dbReference type="Pfam" id="PF08268">
    <property type="entry name" value="FBA_3"/>
    <property type="match status" value="1"/>
</dbReference>
<dbReference type="Gramene" id="OQU88565">
    <property type="protein sequence ID" value="OQU88565"/>
    <property type="gene ID" value="SORBI_3002G054500"/>
</dbReference>
<dbReference type="SUPFAM" id="SSF50965">
    <property type="entry name" value="Galactose oxidase, central domain"/>
    <property type="match status" value="1"/>
</dbReference>
<evidence type="ECO:0000313" key="3">
    <source>
        <dbReference type="EMBL" id="OQU88565.1"/>
    </source>
</evidence>
<accession>A0A1W0W2I6</accession>
<dbReference type="InterPro" id="IPR017451">
    <property type="entry name" value="F-box-assoc_interact_dom"/>
</dbReference>
<feature type="region of interest" description="Disordered" evidence="1">
    <location>
        <begin position="1"/>
        <end position="23"/>
    </location>
</feature>
<dbReference type="PANTHER" id="PTHR31111:SF133">
    <property type="entry name" value="OS07G0196600 PROTEIN"/>
    <property type="match status" value="1"/>
</dbReference>
<gene>
    <name evidence="3" type="ORF">SORBI_3002G054500</name>
</gene>
<feature type="region of interest" description="Disordered" evidence="1">
    <location>
        <begin position="170"/>
        <end position="189"/>
    </location>
</feature>
<dbReference type="KEGG" id="sbi:8060744"/>
<reference evidence="4" key="2">
    <citation type="journal article" date="2018" name="Plant J.">
        <title>The Sorghum bicolor reference genome: improved assembly, gene annotations, a transcriptome atlas, and signatures of genome organization.</title>
        <authorList>
            <person name="McCormick R.F."/>
            <person name="Truong S.K."/>
            <person name="Sreedasyam A."/>
            <person name="Jenkins J."/>
            <person name="Shu S."/>
            <person name="Sims D."/>
            <person name="Kennedy M."/>
            <person name="Amirebrahimi M."/>
            <person name="Weers B.D."/>
            <person name="McKinley B."/>
            <person name="Mattison A."/>
            <person name="Morishige D.T."/>
            <person name="Grimwood J."/>
            <person name="Schmutz J."/>
            <person name="Mullet J.E."/>
        </authorList>
    </citation>
    <scope>NUCLEOTIDE SEQUENCE [LARGE SCALE GENOMIC DNA]</scope>
    <source>
        <strain evidence="4">cv. BTx623</strain>
    </source>
</reference>
<evidence type="ECO:0000313" key="4">
    <source>
        <dbReference type="Proteomes" id="UP000000768"/>
    </source>
</evidence>
<dbReference type="EMBL" id="CM000761">
    <property type="protein sequence ID" value="OQU88565.1"/>
    <property type="molecule type" value="Genomic_DNA"/>
</dbReference>
<feature type="domain" description="F-box associated beta-propeller type 3" evidence="2">
    <location>
        <begin position="87"/>
        <end position="328"/>
    </location>
</feature>
<dbReference type="OrthoDB" id="645887at2759"/>